<dbReference type="Pfam" id="PF20376">
    <property type="entry name" value="DUF6671"/>
    <property type="match status" value="1"/>
</dbReference>
<name>A0ABY2Q3B9_9HYPH</name>
<feature type="domain" description="DUF6671" evidence="2">
    <location>
        <begin position="79"/>
        <end position="299"/>
    </location>
</feature>
<evidence type="ECO:0000313" key="3">
    <source>
        <dbReference type="EMBL" id="THF55541.1"/>
    </source>
</evidence>
<keyword evidence="4" id="KW-1185">Reference proteome</keyword>
<accession>A0ABY2Q3B9</accession>
<dbReference type="InterPro" id="IPR046612">
    <property type="entry name" value="DUF6671"/>
</dbReference>
<evidence type="ECO:0000313" key="4">
    <source>
        <dbReference type="Proteomes" id="UP000306441"/>
    </source>
</evidence>
<feature type="region of interest" description="Disordered" evidence="1">
    <location>
        <begin position="280"/>
        <end position="299"/>
    </location>
</feature>
<evidence type="ECO:0000256" key="1">
    <source>
        <dbReference type="SAM" id="MobiDB-lite"/>
    </source>
</evidence>
<dbReference type="Proteomes" id="UP000306441">
    <property type="component" value="Unassembled WGS sequence"/>
</dbReference>
<reference evidence="3 4" key="1">
    <citation type="submission" date="2019-04" db="EMBL/GenBank/DDBJ databases">
        <title>Mesorhizobium composti sp. nov., isolated from compost.</title>
        <authorList>
            <person name="Lin S.-Y."/>
            <person name="Hameed A."/>
            <person name="Hsieh Y.-T."/>
            <person name="Young C.-C."/>
        </authorList>
    </citation>
    <scope>NUCLEOTIDE SEQUENCE [LARGE SCALE GENOMIC DNA]</scope>
    <source>
        <strain evidence="3 4">CC-YTH430</strain>
    </source>
</reference>
<sequence length="299" mass="31602">MSNDGHSQATAGCPLSGPYAGLRAVLATMHGKEAAIVPAFQEQLELTVEIPSAIDTDTLGTFTGEIARAGTIREAAIAKARLGMAATGLSIGIASEGSYGPHPHVPFIPGGVELMVLLDDERGIVVSEHLIDDAPVYEHAIAAEIGDLGAFLDHIRFPDHAVIVRPNEPDDRGALIHKGLRTAEALESALATSAPRSRDRRALVQTDMRAHMNPTRMASIARLARALCDRLATLCPACSAPGYGQIDVETGLPCAWCGAPSIMVRQQIFGCAACEFHEGRPRSDGRTHADPGHCPECNP</sequence>
<dbReference type="EMBL" id="SSNY01000011">
    <property type="protein sequence ID" value="THF55541.1"/>
    <property type="molecule type" value="Genomic_DNA"/>
</dbReference>
<comment type="caution">
    <text evidence="3">The sequence shown here is derived from an EMBL/GenBank/DDBJ whole genome shotgun (WGS) entry which is preliminary data.</text>
</comment>
<feature type="compositionally biased region" description="Basic and acidic residues" evidence="1">
    <location>
        <begin position="280"/>
        <end position="293"/>
    </location>
</feature>
<proteinExistence type="predicted"/>
<protein>
    <recommendedName>
        <fullName evidence="2">DUF6671 domain-containing protein</fullName>
    </recommendedName>
</protein>
<gene>
    <name evidence="3" type="ORF">E6C48_18150</name>
</gene>
<organism evidence="3 4">
    <name type="scientific">Ollibium composti</name>
    <dbReference type="NCBI Taxonomy" id="2675109"/>
    <lineage>
        <taxon>Bacteria</taxon>
        <taxon>Pseudomonadati</taxon>
        <taxon>Pseudomonadota</taxon>
        <taxon>Alphaproteobacteria</taxon>
        <taxon>Hyphomicrobiales</taxon>
        <taxon>Phyllobacteriaceae</taxon>
        <taxon>Ollibium</taxon>
    </lineage>
</organism>
<dbReference type="RefSeq" id="WP_136359580.1">
    <property type="nucleotide sequence ID" value="NZ_SSNY01000011.1"/>
</dbReference>
<evidence type="ECO:0000259" key="2">
    <source>
        <dbReference type="Pfam" id="PF20376"/>
    </source>
</evidence>